<evidence type="ECO:0000313" key="1">
    <source>
        <dbReference type="EMBL" id="DBA25688.1"/>
    </source>
</evidence>
<protein>
    <submittedName>
        <fullName evidence="1">Uncharacterized protein</fullName>
    </submittedName>
</protein>
<proteinExistence type="predicted"/>
<reference evidence="1" key="1">
    <citation type="thesis" date="2020" institute="ProQuest LLC" country="789 East Eisenhower Parkway, Ann Arbor, MI, USA">
        <title>Comparative Genomics and Chromosome Evolution.</title>
        <authorList>
            <person name="Mudd A.B."/>
        </authorList>
    </citation>
    <scope>NUCLEOTIDE SEQUENCE</scope>
    <source>
        <strain evidence="1">1538</strain>
        <tissue evidence="1">Blood</tissue>
    </source>
</reference>
<comment type="caution">
    <text evidence="1">The sequence shown here is derived from an EMBL/GenBank/DDBJ whole genome shotgun (WGS) entry which is preliminary data.</text>
</comment>
<dbReference type="Proteomes" id="UP001181693">
    <property type="component" value="Unassembled WGS sequence"/>
</dbReference>
<dbReference type="EMBL" id="DYDO01000004">
    <property type="protein sequence ID" value="DBA25688.1"/>
    <property type="molecule type" value="Genomic_DNA"/>
</dbReference>
<name>A0AAV3AUF8_PYXAD</name>
<sequence>MLLYNSICYICGIVPNTLDLCFLTMPAKEFSRSNTGIVGCLLPCCQYGLIRHCIEKRASGRNHSWQWGCQMPPQLCVTAIPTRSFSI</sequence>
<keyword evidence="2" id="KW-1185">Reference proteome</keyword>
<evidence type="ECO:0000313" key="2">
    <source>
        <dbReference type="Proteomes" id="UP001181693"/>
    </source>
</evidence>
<organism evidence="1 2">
    <name type="scientific">Pyxicephalus adspersus</name>
    <name type="common">African bullfrog</name>
    <dbReference type="NCBI Taxonomy" id="30357"/>
    <lineage>
        <taxon>Eukaryota</taxon>
        <taxon>Metazoa</taxon>
        <taxon>Chordata</taxon>
        <taxon>Craniata</taxon>
        <taxon>Vertebrata</taxon>
        <taxon>Euteleostomi</taxon>
        <taxon>Amphibia</taxon>
        <taxon>Batrachia</taxon>
        <taxon>Anura</taxon>
        <taxon>Neobatrachia</taxon>
        <taxon>Ranoidea</taxon>
        <taxon>Pyxicephalidae</taxon>
        <taxon>Pyxicephalinae</taxon>
        <taxon>Pyxicephalus</taxon>
    </lineage>
</organism>
<accession>A0AAV3AUF8</accession>
<gene>
    <name evidence="1" type="ORF">GDO54_010052</name>
</gene>
<dbReference type="AlphaFoldDB" id="A0AAV3AUF8"/>